<evidence type="ECO:0000256" key="5">
    <source>
        <dbReference type="ARBA" id="ARBA00023172"/>
    </source>
</evidence>
<comment type="similarity">
    <text evidence="2 6">Belongs to the RdgC family.</text>
</comment>
<dbReference type="PATRIC" id="fig|1229493.5.peg.3827"/>
<evidence type="ECO:0000256" key="3">
    <source>
        <dbReference type="ARBA" id="ARBA00022296"/>
    </source>
</evidence>
<gene>
    <name evidence="6" type="primary">rdgC</name>
    <name evidence="7" type="ORF">H735_22115</name>
</gene>
<accession>A0A0C1W3L2</accession>
<dbReference type="Pfam" id="PF04381">
    <property type="entry name" value="RdgC"/>
    <property type="match status" value="1"/>
</dbReference>
<comment type="subcellular location">
    <subcellularLocation>
        <location evidence="1 6">Cytoplasm</location>
        <location evidence="1 6">Nucleoid</location>
    </subcellularLocation>
</comment>
<dbReference type="GO" id="GO:0005737">
    <property type="term" value="C:cytoplasm"/>
    <property type="evidence" value="ECO:0007669"/>
    <property type="project" value="UniProtKB-UniRule"/>
</dbReference>
<dbReference type="HAMAP" id="MF_00194">
    <property type="entry name" value="RdgC"/>
    <property type="match status" value="1"/>
</dbReference>
<dbReference type="GO" id="GO:0006310">
    <property type="term" value="P:DNA recombination"/>
    <property type="evidence" value="ECO:0007669"/>
    <property type="project" value="UniProtKB-UniRule"/>
</dbReference>
<organism evidence="7 8">
    <name type="scientific">Vibrio owensii CAIM 1854 = LMG 25443</name>
    <dbReference type="NCBI Taxonomy" id="1229493"/>
    <lineage>
        <taxon>Bacteria</taxon>
        <taxon>Pseudomonadati</taxon>
        <taxon>Pseudomonadota</taxon>
        <taxon>Gammaproteobacteria</taxon>
        <taxon>Vibrionales</taxon>
        <taxon>Vibrionaceae</taxon>
        <taxon>Vibrio</taxon>
    </lineage>
</organism>
<keyword evidence="4 6" id="KW-0963">Cytoplasm</keyword>
<dbReference type="GO" id="GO:0000018">
    <property type="term" value="P:regulation of DNA recombination"/>
    <property type="evidence" value="ECO:0007669"/>
    <property type="project" value="TreeGrafter"/>
</dbReference>
<dbReference type="RefSeq" id="WP_020195211.1">
    <property type="nucleotide sequence ID" value="NZ_BAOH01000018.1"/>
</dbReference>
<dbReference type="EMBL" id="JPRD01000044">
    <property type="protein sequence ID" value="KIF51002.1"/>
    <property type="molecule type" value="Genomic_DNA"/>
</dbReference>
<comment type="function">
    <text evidence="6">May be involved in recombination.</text>
</comment>
<evidence type="ECO:0000256" key="2">
    <source>
        <dbReference type="ARBA" id="ARBA00008657"/>
    </source>
</evidence>
<evidence type="ECO:0000313" key="8">
    <source>
        <dbReference type="Proteomes" id="UP000031586"/>
    </source>
</evidence>
<dbReference type="InterPro" id="IPR007476">
    <property type="entry name" value="RdgC"/>
</dbReference>
<evidence type="ECO:0000256" key="4">
    <source>
        <dbReference type="ARBA" id="ARBA00022490"/>
    </source>
</evidence>
<protein>
    <recommendedName>
        <fullName evidence="3 6">Recombination-associated protein RdgC</fullName>
    </recommendedName>
</protein>
<dbReference type="AlphaFoldDB" id="A0A0C1W3L2"/>
<evidence type="ECO:0000256" key="1">
    <source>
        <dbReference type="ARBA" id="ARBA00004453"/>
    </source>
</evidence>
<name>A0A0C1W3L2_9VIBR</name>
<keyword evidence="5 6" id="KW-0233">DNA recombination</keyword>
<dbReference type="NCBIfam" id="NF001462">
    <property type="entry name" value="PRK00321.1-3"/>
    <property type="match status" value="1"/>
</dbReference>
<dbReference type="GO" id="GO:0043590">
    <property type="term" value="C:bacterial nucleoid"/>
    <property type="evidence" value="ECO:0007669"/>
    <property type="project" value="TreeGrafter"/>
</dbReference>
<dbReference type="GO" id="GO:0003690">
    <property type="term" value="F:double-stranded DNA binding"/>
    <property type="evidence" value="ECO:0007669"/>
    <property type="project" value="TreeGrafter"/>
</dbReference>
<evidence type="ECO:0000313" key="7">
    <source>
        <dbReference type="EMBL" id="KIF51002.1"/>
    </source>
</evidence>
<reference evidence="7 8" key="1">
    <citation type="submission" date="2014-07" db="EMBL/GenBank/DDBJ databases">
        <title>Unique and conserved regions in Vibrio harveyi and related species in comparison with the shrimp pathogen Vibrio harveyi CAIM 1792.</title>
        <authorList>
            <person name="Espinoza-Valles I."/>
            <person name="Vora G."/>
            <person name="Leekitcharoenphon P."/>
            <person name="Ussery D."/>
            <person name="Hoj L."/>
            <person name="Gomez-Gil B."/>
        </authorList>
    </citation>
    <scope>NUCLEOTIDE SEQUENCE [LARGE SCALE GENOMIC DNA]</scope>
    <source>
        <strain evidence="8">CAIM 1854 / LMG 25443</strain>
    </source>
</reference>
<sequence length="303" mass="34258">MKPKNIMAYRFSRAVQLTPDQLSEQLSEFAFVPCGEQDKRKFGWAPVMGKHSDQLLHVGGDWLLLAARLQEKMLPASVIKEEVNERVTMVESQEGRPLKKKEKDNIKEDVVTDLLPRAFKRTSTTYVWICPKKELLFVDASSFKKAEDVLALLRKTIGSLPVVPVTFESAIEFTLTEWLKTGEVPSGFSLRDEAELKSVLEDGGQIRCKKQELTSEEIQTHIEADKMVTKLAINWQDRLDFILSDDGSLARLKFADELADQNDDIAREDVAQRFDADMVLFAGEFDAFLPQLFEALGGVAKCQ</sequence>
<dbReference type="Proteomes" id="UP000031586">
    <property type="component" value="Unassembled WGS sequence"/>
</dbReference>
<evidence type="ECO:0000256" key="6">
    <source>
        <dbReference type="HAMAP-Rule" id="MF_00194"/>
    </source>
</evidence>
<proteinExistence type="inferred from homology"/>
<dbReference type="NCBIfam" id="NF001464">
    <property type="entry name" value="PRK00321.1-5"/>
    <property type="match status" value="1"/>
</dbReference>
<comment type="caution">
    <text evidence="7">The sequence shown here is derived from an EMBL/GenBank/DDBJ whole genome shotgun (WGS) entry which is preliminary data.</text>
</comment>
<dbReference type="PANTHER" id="PTHR38103:SF1">
    <property type="entry name" value="RECOMBINATION-ASSOCIATED PROTEIN RDGC"/>
    <property type="match status" value="1"/>
</dbReference>
<dbReference type="PANTHER" id="PTHR38103">
    <property type="entry name" value="RECOMBINATION-ASSOCIATED PROTEIN RDGC"/>
    <property type="match status" value="1"/>
</dbReference>